<evidence type="ECO:0000313" key="1">
    <source>
        <dbReference type="EMBL" id="MYZ47259.1"/>
    </source>
</evidence>
<evidence type="ECO:0000313" key="2">
    <source>
        <dbReference type="Proteomes" id="UP000773614"/>
    </source>
</evidence>
<dbReference type="EMBL" id="SPKJ01000012">
    <property type="protein sequence ID" value="MYZ47259.1"/>
    <property type="molecule type" value="Genomic_DNA"/>
</dbReference>
<reference evidence="1" key="1">
    <citation type="submission" date="2019-03" db="EMBL/GenBank/DDBJ databases">
        <title>Afifella sp. nov., isolated from activated sludge.</title>
        <authorList>
            <person name="Li Q."/>
            <person name="Liu Y."/>
        </authorList>
    </citation>
    <scope>NUCLEOTIDE SEQUENCE</scope>
    <source>
        <strain evidence="1">L72</strain>
    </source>
</reference>
<name>A0A964T2T7_9HYPH</name>
<sequence>MSACEGASPEPAGTEFEAVASEVAALCDEAIASGRIDALSDGALGQIFASAVRLYVAKAETGAKLRPFARNVAVTPTEVAIAAMAMLDAAGIELFELGLWETMTSIRPARQSLAEQGVGHHEH</sequence>
<proteinExistence type="predicted"/>
<dbReference type="AlphaFoldDB" id="A0A964T2T7"/>
<accession>A0A964T2T7</accession>
<organism evidence="1 2">
    <name type="scientific">Propylenella binzhouense</name>
    <dbReference type="NCBI Taxonomy" id="2555902"/>
    <lineage>
        <taxon>Bacteria</taxon>
        <taxon>Pseudomonadati</taxon>
        <taxon>Pseudomonadota</taxon>
        <taxon>Alphaproteobacteria</taxon>
        <taxon>Hyphomicrobiales</taxon>
        <taxon>Propylenellaceae</taxon>
        <taxon>Propylenella</taxon>
    </lineage>
</organism>
<dbReference type="RefSeq" id="WP_161139611.1">
    <property type="nucleotide sequence ID" value="NZ_SPKJ01000012.1"/>
</dbReference>
<dbReference type="Proteomes" id="UP000773614">
    <property type="component" value="Unassembled WGS sequence"/>
</dbReference>
<protein>
    <submittedName>
        <fullName evidence="1">Uncharacterized protein</fullName>
    </submittedName>
</protein>
<dbReference type="OrthoDB" id="8448865at2"/>
<comment type="caution">
    <text evidence="1">The sequence shown here is derived from an EMBL/GenBank/DDBJ whole genome shotgun (WGS) entry which is preliminary data.</text>
</comment>
<gene>
    <name evidence="1" type="ORF">E4O86_05975</name>
</gene>
<keyword evidence="2" id="KW-1185">Reference proteome</keyword>